<evidence type="ECO:0000256" key="1">
    <source>
        <dbReference type="ARBA" id="ARBA00023239"/>
    </source>
</evidence>
<dbReference type="SUPFAM" id="SSF54637">
    <property type="entry name" value="Thioesterase/thiol ester dehydrase-isomerase"/>
    <property type="match status" value="1"/>
</dbReference>
<dbReference type="OMA" id="GCVFLHQ"/>
<dbReference type="OrthoDB" id="3592703at2759"/>
<dbReference type="VEuPathDB" id="TriTrypDB:BSAL_77980"/>
<dbReference type="FunFam" id="3.10.129.10:FF:000042">
    <property type="entry name" value="MaoC domain protein dehydratase"/>
    <property type="match status" value="1"/>
</dbReference>
<proteinExistence type="predicted"/>
<reference evidence="4" key="1">
    <citation type="submission" date="2015-09" db="EMBL/GenBank/DDBJ databases">
        <authorList>
            <consortium name="Pathogen Informatics"/>
        </authorList>
    </citation>
    <scope>NUCLEOTIDE SEQUENCE [LARGE SCALE GENOMIC DNA]</scope>
    <source>
        <strain evidence="4">Lake Konstanz</strain>
    </source>
</reference>
<keyword evidence="4" id="KW-1185">Reference proteome</keyword>
<dbReference type="Proteomes" id="UP000051952">
    <property type="component" value="Unassembled WGS sequence"/>
</dbReference>
<dbReference type="AlphaFoldDB" id="A0A0S4J3A3"/>
<dbReference type="GO" id="GO:0019171">
    <property type="term" value="F:(3R)-hydroxyacyl-[acyl-carrier-protein] dehydratase activity"/>
    <property type="evidence" value="ECO:0007669"/>
    <property type="project" value="TreeGrafter"/>
</dbReference>
<sequence length="164" mass="18233">MQRTWSRLSGRVVRVGDFHSVTRVFTQADVNTFATLIGDCNPIHLDVAAAKKAGFPNTICHGVLVGSLFSNIMGMHLPGEQSVYLQQNFQFVAPVFVGEEVTATVRVREFHREKKMLWLDTIVSKKNTKEGGPDVTCIQGTALGLNKTLQLEGESPWTFVRPKM</sequence>
<accession>A0A0S4J3A3</accession>
<gene>
    <name evidence="3" type="ORF">BSAL_77980</name>
</gene>
<dbReference type="CDD" id="cd03449">
    <property type="entry name" value="R_hydratase"/>
    <property type="match status" value="1"/>
</dbReference>
<dbReference type="PANTHER" id="PTHR43437">
    <property type="entry name" value="HYDROXYACYL-THIOESTER DEHYDRATASE TYPE 2, MITOCHONDRIAL-RELATED"/>
    <property type="match status" value="1"/>
</dbReference>
<organism evidence="3 4">
    <name type="scientific">Bodo saltans</name>
    <name type="common">Flagellated protozoan</name>
    <dbReference type="NCBI Taxonomy" id="75058"/>
    <lineage>
        <taxon>Eukaryota</taxon>
        <taxon>Discoba</taxon>
        <taxon>Euglenozoa</taxon>
        <taxon>Kinetoplastea</taxon>
        <taxon>Metakinetoplastina</taxon>
        <taxon>Eubodonida</taxon>
        <taxon>Bodonidae</taxon>
        <taxon>Bodo</taxon>
    </lineage>
</organism>
<dbReference type="InterPro" id="IPR002539">
    <property type="entry name" value="MaoC-like_dom"/>
</dbReference>
<dbReference type="InterPro" id="IPR029069">
    <property type="entry name" value="HotDog_dom_sf"/>
</dbReference>
<dbReference type="EMBL" id="CYKH01000762">
    <property type="protein sequence ID" value="CUG34402.1"/>
    <property type="molecule type" value="Genomic_DNA"/>
</dbReference>
<feature type="domain" description="MaoC-like" evidence="2">
    <location>
        <begin position="21"/>
        <end position="112"/>
    </location>
</feature>
<dbReference type="GO" id="GO:0005739">
    <property type="term" value="C:mitochondrion"/>
    <property type="evidence" value="ECO:0007669"/>
    <property type="project" value="TreeGrafter"/>
</dbReference>
<name>A0A0S4J3A3_BODSA</name>
<evidence type="ECO:0000313" key="3">
    <source>
        <dbReference type="EMBL" id="CUG34402.1"/>
    </source>
</evidence>
<protein>
    <submittedName>
        <fullName evidence="3">MaoC-like dehydratase, putative</fullName>
    </submittedName>
</protein>
<keyword evidence="1" id="KW-0456">Lyase</keyword>
<dbReference type="InterPro" id="IPR050965">
    <property type="entry name" value="UPF0336/Enoyl-CoA_hydratase"/>
</dbReference>
<dbReference type="GO" id="GO:0006633">
    <property type="term" value="P:fatty acid biosynthetic process"/>
    <property type="evidence" value="ECO:0007669"/>
    <property type="project" value="TreeGrafter"/>
</dbReference>
<dbReference type="Pfam" id="PF01575">
    <property type="entry name" value="MaoC_dehydratas"/>
    <property type="match status" value="1"/>
</dbReference>
<dbReference type="PANTHER" id="PTHR43437:SF3">
    <property type="entry name" value="HYDROXYACYL-THIOESTER DEHYDRATASE TYPE 2, MITOCHONDRIAL"/>
    <property type="match status" value="1"/>
</dbReference>
<evidence type="ECO:0000259" key="2">
    <source>
        <dbReference type="Pfam" id="PF01575"/>
    </source>
</evidence>
<evidence type="ECO:0000313" key="4">
    <source>
        <dbReference type="Proteomes" id="UP000051952"/>
    </source>
</evidence>
<dbReference type="Gene3D" id="3.10.129.10">
    <property type="entry name" value="Hotdog Thioesterase"/>
    <property type="match status" value="1"/>
</dbReference>